<comment type="caution">
    <text evidence="3">The sequence shown here is derived from an EMBL/GenBank/DDBJ whole genome shotgun (WGS) entry which is preliminary data.</text>
</comment>
<evidence type="ECO:0000256" key="1">
    <source>
        <dbReference type="SAM" id="MobiDB-lite"/>
    </source>
</evidence>
<name>A0A8J7QEU7_9BACT</name>
<dbReference type="Proteomes" id="UP000664417">
    <property type="component" value="Unassembled WGS sequence"/>
</dbReference>
<dbReference type="EMBL" id="JAFREP010000011">
    <property type="protein sequence ID" value="MBO1319481.1"/>
    <property type="molecule type" value="Genomic_DNA"/>
</dbReference>
<keyword evidence="4" id="KW-1185">Reference proteome</keyword>
<evidence type="ECO:0000313" key="4">
    <source>
        <dbReference type="Proteomes" id="UP000664417"/>
    </source>
</evidence>
<feature type="chain" id="PRO_5035264880" evidence="2">
    <location>
        <begin position="21"/>
        <end position="74"/>
    </location>
</feature>
<evidence type="ECO:0000256" key="2">
    <source>
        <dbReference type="SAM" id="SignalP"/>
    </source>
</evidence>
<evidence type="ECO:0000313" key="3">
    <source>
        <dbReference type="EMBL" id="MBO1319481.1"/>
    </source>
</evidence>
<reference evidence="3" key="1">
    <citation type="submission" date="2021-03" db="EMBL/GenBank/DDBJ databases">
        <authorList>
            <person name="Wang G."/>
        </authorList>
    </citation>
    <scope>NUCLEOTIDE SEQUENCE</scope>
    <source>
        <strain evidence="3">KCTC 12899</strain>
    </source>
</reference>
<feature type="signal peptide" evidence="2">
    <location>
        <begin position="1"/>
        <end position="20"/>
    </location>
</feature>
<keyword evidence="2" id="KW-0732">Signal</keyword>
<dbReference type="AlphaFoldDB" id="A0A8J7QEU7"/>
<sequence>MMKKILMLSLVSMVFFPVEAQTTREELDPQDNPGVGNTGGIGSGQAGWRMINNYDPQRARITTSCIAGSRPHCR</sequence>
<organism evidence="3 4">
    <name type="scientific">Acanthopleuribacter pedis</name>
    <dbReference type="NCBI Taxonomy" id="442870"/>
    <lineage>
        <taxon>Bacteria</taxon>
        <taxon>Pseudomonadati</taxon>
        <taxon>Acidobacteriota</taxon>
        <taxon>Holophagae</taxon>
        <taxon>Acanthopleuribacterales</taxon>
        <taxon>Acanthopleuribacteraceae</taxon>
        <taxon>Acanthopleuribacter</taxon>
    </lineage>
</organism>
<protein>
    <submittedName>
        <fullName evidence="3">Uncharacterized protein</fullName>
    </submittedName>
</protein>
<feature type="region of interest" description="Disordered" evidence="1">
    <location>
        <begin position="22"/>
        <end position="47"/>
    </location>
</feature>
<accession>A0A8J7QEU7</accession>
<feature type="compositionally biased region" description="Gly residues" evidence="1">
    <location>
        <begin position="36"/>
        <end position="45"/>
    </location>
</feature>
<proteinExistence type="predicted"/>
<gene>
    <name evidence="3" type="ORF">J3U88_13485</name>
</gene>